<dbReference type="NCBIfam" id="TIGR00046">
    <property type="entry name" value="RsmE family RNA methyltransferase"/>
    <property type="match status" value="1"/>
</dbReference>
<dbReference type="OMA" id="MLWSDSA"/>
<dbReference type="GeneID" id="31367398"/>
<feature type="domain" description="Ribosomal RNA small subunit methyltransferase E PUA-like" evidence="12">
    <location>
        <begin position="22"/>
        <end position="67"/>
    </location>
</feature>
<comment type="similarity">
    <text evidence="2">Belongs to the RNA methyltransferase RsmE family.</text>
</comment>
<keyword evidence="6" id="KW-0489">Methyltransferase</keyword>
<evidence type="ECO:0000256" key="4">
    <source>
        <dbReference type="ARBA" id="ARBA00022490"/>
    </source>
</evidence>
<dbReference type="EMBL" id="ADBJ01000060">
    <property type="protein sequence ID" value="EFA74896.1"/>
    <property type="molecule type" value="Genomic_DNA"/>
</dbReference>
<evidence type="ECO:0000256" key="10">
    <source>
        <dbReference type="ARBA" id="ARBA00047944"/>
    </source>
</evidence>
<evidence type="ECO:0000259" key="12">
    <source>
        <dbReference type="Pfam" id="PF20260"/>
    </source>
</evidence>
<dbReference type="PANTHER" id="PTHR30027:SF3">
    <property type="entry name" value="16S RRNA (URACIL(1498)-N(3))-METHYLTRANSFERASE"/>
    <property type="match status" value="1"/>
</dbReference>
<keyword evidence="8" id="KW-0949">S-adenosyl-L-methionine</keyword>
<sequence length="275" mass="31060">MTILRRFFVENIPLMLRGSVRLDGSQHLHLKKSLRLKEGQEVELFDGNQSVIAVIDSIGKNHSDLIISKINESTSSADNQHTFDSRIDIASSLPKASRGDWMVEKLTELDVRSLYLIETDYSKSSKSSNITDNKFDRYQRIIIEAAKQSKIVKDNLWTHIIVGHPTGQPLPQLIEKFKTDYIKNNNDNNNNNSVESLSIPKVSPRLLVMVGSEGGFTENEINKLSKLSNVYPTNFGNSILRMETFSLLSAGIFNQFYSYMFPPPPLKPAQQPSSK</sequence>
<dbReference type="InterPro" id="IPR006700">
    <property type="entry name" value="RsmE"/>
</dbReference>
<dbReference type="PANTHER" id="PTHR30027">
    <property type="entry name" value="RIBOSOMAL RNA SMALL SUBUNIT METHYLTRANSFERASE E"/>
    <property type="match status" value="1"/>
</dbReference>
<comment type="caution">
    <text evidence="13">The sequence shown here is derived from an EMBL/GenBank/DDBJ whole genome shotgun (WGS) entry which is preliminary data.</text>
</comment>
<keyword evidence="14" id="KW-1185">Reference proteome</keyword>
<dbReference type="Pfam" id="PF20260">
    <property type="entry name" value="PUA_4"/>
    <property type="match status" value="1"/>
</dbReference>
<dbReference type="AlphaFoldDB" id="D3BUV8"/>
<dbReference type="InterPro" id="IPR015947">
    <property type="entry name" value="PUA-like_sf"/>
</dbReference>
<evidence type="ECO:0000256" key="3">
    <source>
        <dbReference type="ARBA" id="ARBA00012328"/>
    </source>
</evidence>
<reference evidence="13 14" key="1">
    <citation type="journal article" date="2011" name="Genome Res.">
        <title>Phylogeny-wide analysis of social amoeba genomes highlights ancient origins for complex intercellular communication.</title>
        <authorList>
            <person name="Heidel A.J."/>
            <person name="Lawal H.M."/>
            <person name="Felder M."/>
            <person name="Schilde C."/>
            <person name="Helps N.R."/>
            <person name="Tunggal B."/>
            <person name="Rivero F."/>
            <person name="John U."/>
            <person name="Schleicher M."/>
            <person name="Eichinger L."/>
            <person name="Platzer M."/>
            <person name="Noegel A.A."/>
            <person name="Schaap P."/>
            <person name="Gloeckner G."/>
        </authorList>
    </citation>
    <scope>NUCLEOTIDE SEQUENCE [LARGE SCALE GENOMIC DNA]</scope>
    <source>
        <strain evidence="14">ATCC 26659 / Pp 5 / PN500</strain>
    </source>
</reference>
<organism evidence="13 14">
    <name type="scientific">Heterostelium pallidum (strain ATCC 26659 / Pp 5 / PN500)</name>
    <name type="common">Cellular slime mold</name>
    <name type="synonym">Polysphondylium pallidum</name>
    <dbReference type="NCBI Taxonomy" id="670386"/>
    <lineage>
        <taxon>Eukaryota</taxon>
        <taxon>Amoebozoa</taxon>
        <taxon>Evosea</taxon>
        <taxon>Eumycetozoa</taxon>
        <taxon>Dictyostelia</taxon>
        <taxon>Acytosteliales</taxon>
        <taxon>Acytosteliaceae</taxon>
        <taxon>Heterostelium</taxon>
    </lineage>
</organism>
<evidence type="ECO:0000256" key="8">
    <source>
        <dbReference type="ARBA" id="ARBA00022691"/>
    </source>
</evidence>
<comment type="subcellular location">
    <subcellularLocation>
        <location evidence="1">Cytoplasm</location>
    </subcellularLocation>
</comment>
<evidence type="ECO:0000256" key="6">
    <source>
        <dbReference type="ARBA" id="ARBA00022603"/>
    </source>
</evidence>
<feature type="domain" description="Ribosomal RNA small subunit methyltransferase E methyltransferase" evidence="11">
    <location>
        <begin position="85"/>
        <end position="251"/>
    </location>
</feature>
<dbReference type="InterPro" id="IPR046887">
    <property type="entry name" value="RsmE_PUA-like"/>
</dbReference>
<keyword evidence="7" id="KW-0808">Transferase</keyword>
<dbReference type="Proteomes" id="UP000001396">
    <property type="component" value="Unassembled WGS sequence"/>
</dbReference>
<dbReference type="Pfam" id="PF04452">
    <property type="entry name" value="Methyltrans_RNA"/>
    <property type="match status" value="1"/>
</dbReference>
<evidence type="ECO:0000256" key="5">
    <source>
        <dbReference type="ARBA" id="ARBA00022552"/>
    </source>
</evidence>
<dbReference type="GO" id="GO:0070475">
    <property type="term" value="P:rRNA base methylation"/>
    <property type="evidence" value="ECO:0007669"/>
    <property type="project" value="TreeGrafter"/>
</dbReference>
<comment type="catalytic activity">
    <reaction evidence="10">
        <text>uridine(1498) in 16S rRNA + S-adenosyl-L-methionine = N(3)-methyluridine(1498) in 16S rRNA + S-adenosyl-L-homocysteine + H(+)</text>
        <dbReference type="Rhea" id="RHEA:42920"/>
        <dbReference type="Rhea" id="RHEA-COMP:10283"/>
        <dbReference type="Rhea" id="RHEA-COMP:10284"/>
        <dbReference type="ChEBI" id="CHEBI:15378"/>
        <dbReference type="ChEBI" id="CHEBI:57856"/>
        <dbReference type="ChEBI" id="CHEBI:59789"/>
        <dbReference type="ChEBI" id="CHEBI:65315"/>
        <dbReference type="ChEBI" id="CHEBI:74502"/>
        <dbReference type="EC" id="2.1.1.193"/>
    </reaction>
</comment>
<proteinExistence type="inferred from homology"/>
<dbReference type="SUPFAM" id="SSF88697">
    <property type="entry name" value="PUA domain-like"/>
    <property type="match status" value="1"/>
</dbReference>
<dbReference type="GO" id="GO:0070042">
    <property type="term" value="F:rRNA (uridine-N3-)-methyltransferase activity"/>
    <property type="evidence" value="ECO:0007669"/>
    <property type="project" value="TreeGrafter"/>
</dbReference>
<keyword evidence="4" id="KW-0963">Cytoplasm</keyword>
<evidence type="ECO:0000256" key="7">
    <source>
        <dbReference type="ARBA" id="ARBA00022679"/>
    </source>
</evidence>
<evidence type="ECO:0000313" key="14">
    <source>
        <dbReference type="Proteomes" id="UP000001396"/>
    </source>
</evidence>
<gene>
    <name evidence="13" type="ORF">PPL_11930</name>
</gene>
<dbReference type="PIRSF" id="PIRSF015601">
    <property type="entry name" value="MTase_slr0722"/>
    <property type="match status" value="1"/>
</dbReference>
<dbReference type="Gene3D" id="3.40.1280.10">
    <property type="match status" value="1"/>
</dbReference>
<dbReference type="InterPro" id="IPR029026">
    <property type="entry name" value="tRNA_m1G_MTases_N"/>
</dbReference>
<evidence type="ECO:0000256" key="9">
    <source>
        <dbReference type="ARBA" id="ARBA00025699"/>
    </source>
</evidence>
<dbReference type="STRING" id="670386.D3BUV8"/>
<dbReference type="EC" id="2.1.1.193" evidence="3"/>
<protein>
    <recommendedName>
        <fullName evidence="3">16S rRNA (uracil(1498)-N(3))-methyltransferase</fullName>
        <ecNumber evidence="3">2.1.1.193</ecNumber>
    </recommendedName>
</protein>
<dbReference type="InterPro" id="IPR029028">
    <property type="entry name" value="Alpha/beta_knot_MTases"/>
</dbReference>
<dbReference type="InterPro" id="IPR046886">
    <property type="entry name" value="RsmE_MTase_dom"/>
</dbReference>
<dbReference type="SUPFAM" id="SSF75217">
    <property type="entry name" value="alpha/beta knot"/>
    <property type="match status" value="1"/>
</dbReference>
<accession>D3BUV8</accession>
<evidence type="ECO:0000256" key="1">
    <source>
        <dbReference type="ARBA" id="ARBA00004496"/>
    </source>
</evidence>
<keyword evidence="5" id="KW-0698">rRNA processing</keyword>
<dbReference type="InParanoid" id="D3BUV8"/>
<name>D3BUV8_HETP5</name>
<evidence type="ECO:0000256" key="2">
    <source>
        <dbReference type="ARBA" id="ARBA00005528"/>
    </source>
</evidence>
<evidence type="ECO:0000259" key="11">
    <source>
        <dbReference type="Pfam" id="PF04452"/>
    </source>
</evidence>
<dbReference type="RefSeq" id="XP_020427030.1">
    <property type="nucleotide sequence ID" value="XM_020582676.1"/>
</dbReference>
<evidence type="ECO:0000313" key="13">
    <source>
        <dbReference type="EMBL" id="EFA74896.1"/>
    </source>
</evidence>
<dbReference type="GO" id="GO:0005737">
    <property type="term" value="C:cytoplasm"/>
    <property type="evidence" value="ECO:0007669"/>
    <property type="project" value="UniProtKB-SubCell"/>
</dbReference>
<comment type="function">
    <text evidence="9">Specifically methylates the N3 position of the uracil ring of uridine 1498 (m3U1498) in 16S rRNA. Acts on the fully assembled 30S ribosomal subunit.</text>
</comment>